<keyword evidence="1" id="KW-0812">Transmembrane</keyword>
<feature type="transmembrane region" description="Helical" evidence="1">
    <location>
        <begin position="94"/>
        <end position="114"/>
    </location>
</feature>
<name>A0A517ZHJ0_9PLAN</name>
<organism evidence="2 3">
    <name type="scientific">Symmachiella dynata</name>
    <dbReference type="NCBI Taxonomy" id="2527995"/>
    <lineage>
        <taxon>Bacteria</taxon>
        <taxon>Pseudomonadati</taxon>
        <taxon>Planctomycetota</taxon>
        <taxon>Planctomycetia</taxon>
        <taxon>Planctomycetales</taxon>
        <taxon>Planctomycetaceae</taxon>
        <taxon>Symmachiella</taxon>
    </lineage>
</organism>
<dbReference type="NCBIfam" id="NF037970">
    <property type="entry name" value="vanZ_1"/>
    <property type="match status" value="1"/>
</dbReference>
<keyword evidence="3" id="KW-1185">Reference proteome</keyword>
<reference evidence="2 3" key="1">
    <citation type="submission" date="2019-02" db="EMBL/GenBank/DDBJ databases">
        <title>Deep-cultivation of Planctomycetes and their phenomic and genomic characterization uncovers novel biology.</title>
        <authorList>
            <person name="Wiegand S."/>
            <person name="Jogler M."/>
            <person name="Boedeker C."/>
            <person name="Pinto D."/>
            <person name="Vollmers J."/>
            <person name="Rivas-Marin E."/>
            <person name="Kohn T."/>
            <person name="Peeters S.H."/>
            <person name="Heuer A."/>
            <person name="Rast P."/>
            <person name="Oberbeckmann S."/>
            <person name="Bunk B."/>
            <person name="Jeske O."/>
            <person name="Meyerdierks A."/>
            <person name="Storesund J.E."/>
            <person name="Kallscheuer N."/>
            <person name="Luecker S."/>
            <person name="Lage O.M."/>
            <person name="Pohl T."/>
            <person name="Merkel B.J."/>
            <person name="Hornburger P."/>
            <person name="Mueller R.-W."/>
            <person name="Bruemmer F."/>
            <person name="Labrenz M."/>
            <person name="Spormann A.M."/>
            <person name="Op den Camp H."/>
            <person name="Overmann J."/>
            <person name="Amann R."/>
            <person name="Jetten M.S.M."/>
            <person name="Mascher T."/>
            <person name="Medema M.H."/>
            <person name="Devos D.P."/>
            <person name="Kaster A.-K."/>
            <person name="Ovreas L."/>
            <person name="Rohde M."/>
            <person name="Galperin M.Y."/>
            <person name="Jogler C."/>
        </authorList>
    </citation>
    <scope>NUCLEOTIDE SEQUENCE [LARGE SCALE GENOMIC DNA]</scope>
    <source>
        <strain evidence="2 3">Mal52</strain>
    </source>
</reference>
<feature type="transmembrane region" description="Helical" evidence="1">
    <location>
        <begin position="20"/>
        <end position="41"/>
    </location>
</feature>
<dbReference type="AlphaFoldDB" id="A0A517ZHJ0"/>
<dbReference type="KEGG" id="sdyn:Mal52_03990"/>
<protein>
    <submittedName>
        <fullName evidence="2">VanZ like family protein</fullName>
    </submittedName>
</protein>
<gene>
    <name evidence="2" type="ORF">Mal52_03990</name>
</gene>
<keyword evidence="1" id="KW-0472">Membrane</keyword>
<feature type="transmembrane region" description="Helical" evidence="1">
    <location>
        <begin position="67"/>
        <end position="87"/>
    </location>
</feature>
<dbReference type="PANTHER" id="PTHR28008:SF1">
    <property type="entry name" value="DOMAIN PROTEIN, PUTATIVE (AFU_ORTHOLOGUE AFUA_3G10980)-RELATED"/>
    <property type="match status" value="1"/>
</dbReference>
<accession>A0A517ZHJ0</accession>
<dbReference type="EMBL" id="CP036276">
    <property type="protein sequence ID" value="QDU41944.1"/>
    <property type="molecule type" value="Genomic_DNA"/>
</dbReference>
<dbReference type="Proteomes" id="UP000319383">
    <property type="component" value="Chromosome"/>
</dbReference>
<keyword evidence="1" id="KW-1133">Transmembrane helix</keyword>
<feature type="transmembrane region" description="Helical" evidence="1">
    <location>
        <begin position="126"/>
        <end position="146"/>
    </location>
</feature>
<sequence length="164" mass="17890">MTFHDHHRKSPVVAKRAAHLPVRLWWGAVVAYFLLLSYLLLTPHPLWFMGTAGVAAEETVDSTLADYAQHALAYAVLGGLITLAAVGKSFRFRCGWLTAAVAHGVLCEVLQHFIPHRHFGAHDALANAVGVMGGWAMAMLLCRLPVVRAMTMSVSVPDPDIVRN</sequence>
<evidence type="ECO:0000313" key="3">
    <source>
        <dbReference type="Proteomes" id="UP000319383"/>
    </source>
</evidence>
<evidence type="ECO:0000256" key="1">
    <source>
        <dbReference type="SAM" id="Phobius"/>
    </source>
</evidence>
<evidence type="ECO:0000313" key="2">
    <source>
        <dbReference type="EMBL" id="QDU41944.1"/>
    </source>
</evidence>
<dbReference type="RefSeq" id="WP_145373964.1">
    <property type="nucleotide sequence ID" value="NZ_CP036276.1"/>
</dbReference>
<proteinExistence type="predicted"/>
<dbReference type="PANTHER" id="PTHR28008">
    <property type="entry name" value="DOMAIN PROTEIN, PUTATIVE (AFU_ORTHOLOGUE AFUA_3G10980)-RELATED"/>
    <property type="match status" value="1"/>
</dbReference>